<gene>
    <name evidence="1" type="ORF">F4821DRAFT_268419</name>
</gene>
<organism evidence="1 2">
    <name type="scientific">Hypoxylon rubiginosum</name>
    <dbReference type="NCBI Taxonomy" id="110542"/>
    <lineage>
        <taxon>Eukaryota</taxon>
        <taxon>Fungi</taxon>
        <taxon>Dikarya</taxon>
        <taxon>Ascomycota</taxon>
        <taxon>Pezizomycotina</taxon>
        <taxon>Sordariomycetes</taxon>
        <taxon>Xylariomycetidae</taxon>
        <taxon>Xylariales</taxon>
        <taxon>Hypoxylaceae</taxon>
        <taxon>Hypoxylon</taxon>
    </lineage>
</organism>
<evidence type="ECO:0000313" key="1">
    <source>
        <dbReference type="EMBL" id="KAI6089580.1"/>
    </source>
</evidence>
<dbReference type="EMBL" id="MU394295">
    <property type="protein sequence ID" value="KAI6089580.1"/>
    <property type="molecule type" value="Genomic_DNA"/>
</dbReference>
<accession>A0ACC0DA30</accession>
<reference evidence="1 2" key="1">
    <citation type="journal article" date="2022" name="New Phytol.">
        <title>Ecological generalism drives hyperdiversity of secondary metabolite gene clusters in xylarialean endophytes.</title>
        <authorList>
            <person name="Franco M.E.E."/>
            <person name="Wisecaver J.H."/>
            <person name="Arnold A.E."/>
            <person name="Ju Y.M."/>
            <person name="Slot J.C."/>
            <person name="Ahrendt S."/>
            <person name="Moore L.P."/>
            <person name="Eastman K.E."/>
            <person name="Scott K."/>
            <person name="Konkel Z."/>
            <person name="Mondo S.J."/>
            <person name="Kuo A."/>
            <person name="Hayes R.D."/>
            <person name="Haridas S."/>
            <person name="Andreopoulos B."/>
            <person name="Riley R."/>
            <person name="LaButti K."/>
            <person name="Pangilinan J."/>
            <person name="Lipzen A."/>
            <person name="Amirebrahimi M."/>
            <person name="Yan J."/>
            <person name="Adam C."/>
            <person name="Keymanesh K."/>
            <person name="Ng V."/>
            <person name="Louie K."/>
            <person name="Northen T."/>
            <person name="Drula E."/>
            <person name="Henrissat B."/>
            <person name="Hsieh H.M."/>
            <person name="Youens-Clark K."/>
            <person name="Lutzoni F."/>
            <person name="Miadlikowska J."/>
            <person name="Eastwood D.C."/>
            <person name="Hamelin R.C."/>
            <person name="Grigoriev I.V."/>
            <person name="U'Ren J.M."/>
        </authorList>
    </citation>
    <scope>NUCLEOTIDE SEQUENCE [LARGE SCALE GENOMIC DNA]</scope>
    <source>
        <strain evidence="1 2">ER1909</strain>
    </source>
</reference>
<dbReference type="Proteomes" id="UP001497680">
    <property type="component" value="Unassembled WGS sequence"/>
</dbReference>
<keyword evidence="2" id="KW-1185">Reference proteome</keyword>
<proteinExistence type="predicted"/>
<name>A0ACC0DA30_9PEZI</name>
<sequence>MSVDALSLACNIITLIDFSHKFYETYRDISDNRKPDIDAQQSATELSELITKLKDSRKNASLPKNDQLDRVADQCLDAATRLQTEMGKITPSNSSSRIHQRLHNLVSTGRRIWRHDRVEQMKKTLETCQRTMQDVVLVEMYDSGRAEQLMRRDEFAKLETRLQNFVQALAENRLQVSDLLAENRTLHKETRDVVRKEILALRDAQVSDAELSRFKASLKFPMINQRYNDVRPGHTKSFRWLFGEGMISNADTTWHPEWKKSHLRKLRGKTFGDFDQWLKSESSSDLYWISGKPGAGKSTLMKYLCRQMEDRKIVDKPYVVIHHFFWLGTSRSQSRQNDLLSAVKVDPGTTLAAILLRQSPHLGEMDTYTDWSLEELRTTIRMALATLSGQYFIYILLDALDEHLPAADHEELLMIIKELEDAPGVRIIASSRREPIFERYLSHSRQLRLQDLTAADIHSFAADSLRPKIKAAFAEDTSRKLLQDIVDTIVTKAQGVFLWARLAVDSVKRGLIDRNSEDELQKRLNDLPSSLSDYFKSIWKRLGDDKKIYQTKAANIFSLLLCDSWNNPDITCLSFALMPPQDACSFIQGDNIIRRSKLLELRWHTQDMILSHCAGLVELTPPDVVGSELQTPGPEGGCRFIHRTVADFLREEGKDIVNSNNFGDTGPDFRLMLAFLARCVAFREPGYDKRMHNFLIDIEPEIWFQNALPEAGVGSHLTADQRLSLLAMYHTIHYQFCGHPENPRFTEWKLAYCWDSIHPFVAKAAYYGHFDYVMHWIKENANSESELSPEALNAILKAKIGIPRPILLLGSKMPVMSRPHCWDSEICPDEMRRIPLAIADYLGEPLRARISSVQQLDECHVTLGKRVEEAWSDASVELLEGEQRDKELVDRGIWCSTEEMERTAKACNIRIPYEASTGRSTPGSGPDRIIVPPNGCSEEEEAFSFVTMMF</sequence>
<comment type="caution">
    <text evidence="1">The sequence shown here is derived from an EMBL/GenBank/DDBJ whole genome shotgun (WGS) entry which is preliminary data.</text>
</comment>
<evidence type="ECO:0000313" key="2">
    <source>
        <dbReference type="Proteomes" id="UP001497680"/>
    </source>
</evidence>
<protein>
    <submittedName>
        <fullName evidence="1">Uncharacterized protein</fullName>
    </submittedName>
</protein>